<evidence type="ECO:0000256" key="3">
    <source>
        <dbReference type="ARBA" id="ARBA00022989"/>
    </source>
</evidence>
<feature type="transmembrane region" description="Helical" evidence="6">
    <location>
        <begin position="6"/>
        <end position="25"/>
    </location>
</feature>
<dbReference type="PANTHER" id="PTHR11432:SF3">
    <property type="entry name" value="NADH-UBIQUINONE OXIDOREDUCTASE CHAIN 1"/>
    <property type="match status" value="1"/>
</dbReference>
<protein>
    <submittedName>
        <fullName evidence="7">NADH-quinone oxidoreductase subunit H</fullName>
    </submittedName>
</protein>
<evidence type="ECO:0000313" key="7">
    <source>
        <dbReference type="EMBL" id="TCJ15295.1"/>
    </source>
</evidence>
<evidence type="ECO:0000256" key="4">
    <source>
        <dbReference type="ARBA" id="ARBA00023136"/>
    </source>
</evidence>
<evidence type="ECO:0000313" key="8">
    <source>
        <dbReference type="Proteomes" id="UP000295244"/>
    </source>
</evidence>
<dbReference type="GO" id="GO:0005886">
    <property type="term" value="C:plasma membrane"/>
    <property type="evidence" value="ECO:0007669"/>
    <property type="project" value="UniProtKB-SubCell"/>
</dbReference>
<feature type="transmembrane region" description="Helical" evidence="6">
    <location>
        <begin position="280"/>
        <end position="302"/>
    </location>
</feature>
<sequence length="304" mass="31691">MGGGAVSFLPVVLALLAGAYLVAVLEGWVSTGRFRPAGPILSGLALLGQESLVPRTPDRIFFEAGPVLLLTSALLASAVLPLGPGVVIVDLATGALFVNAALVYVMVALVMSGWGPDAAYAMVGGFRFLGQLVGYSMPIVMVIAAVAMRAESLATTEVVESQAALWNALYQPVGFVVFMAAAMALCFLPPFDLPTAPGELAGGVVAEYTGWRLAVLRLARAVLVVTVAAAVTVFFLGGWHGPVLPPWAWSAVKTLAVAAGMLAAGRYVPRVREEHLLAWWWKLGIPLALLNIFVVGIMLVTVGG</sequence>
<feature type="transmembrane region" description="Helical" evidence="6">
    <location>
        <begin position="60"/>
        <end position="80"/>
    </location>
</feature>
<comment type="caution">
    <text evidence="7">The sequence shown here is derived from an EMBL/GenBank/DDBJ whole genome shotgun (WGS) entry which is preliminary data.</text>
</comment>
<feature type="transmembrane region" description="Helical" evidence="6">
    <location>
        <begin position="126"/>
        <end position="148"/>
    </location>
</feature>
<dbReference type="AlphaFoldDB" id="A0A4R1BDU4"/>
<feature type="transmembrane region" description="Helical" evidence="6">
    <location>
        <begin position="92"/>
        <end position="114"/>
    </location>
</feature>
<feature type="transmembrane region" description="Helical" evidence="6">
    <location>
        <begin position="247"/>
        <end position="268"/>
    </location>
</feature>
<evidence type="ECO:0000256" key="5">
    <source>
        <dbReference type="RuleBase" id="RU000471"/>
    </source>
</evidence>
<keyword evidence="2 5" id="KW-0812">Transmembrane</keyword>
<dbReference type="GO" id="GO:0003954">
    <property type="term" value="F:NADH dehydrogenase activity"/>
    <property type="evidence" value="ECO:0007669"/>
    <property type="project" value="TreeGrafter"/>
</dbReference>
<accession>A0A4R1BDU4</accession>
<keyword evidence="8" id="KW-1185">Reference proteome</keyword>
<name>A0A4R1BDU4_9ACTN</name>
<keyword evidence="4 6" id="KW-0472">Membrane</keyword>
<feature type="transmembrane region" description="Helical" evidence="6">
    <location>
        <begin position="168"/>
        <end position="188"/>
    </location>
</feature>
<evidence type="ECO:0000256" key="1">
    <source>
        <dbReference type="ARBA" id="ARBA00004141"/>
    </source>
</evidence>
<gene>
    <name evidence="7" type="ORF">E0L93_12965</name>
</gene>
<organism evidence="7 8">
    <name type="scientific">Rubrobacter taiwanensis</name>
    <dbReference type="NCBI Taxonomy" id="185139"/>
    <lineage>
        <taxon>Bacteria</taxon>
        <taxon>Bacillati</taxon>
        <taxon>Actinomycetota</taxon>
        <taxon>Rubrobacteria</taxon>
        <taxon>Rubrobacterales</taxon>
        <taxon>Rubrobacteraceae</taxon>
        <taxon>Rubrobacter</taxon>
    </lineage>
</organism>
<dbReference type="Pfam" id="PF00146">
    <property type="entry name" value="NADHdh"/>
    <property type="match status" value="1"/>
</dbReference>
<keyword evidence="3 6" id="KW-1133">Transmembrane helix</keyword>
<comment type="similarity">
    <text evidence="5">Belongs to the complex I subunit 1 family.</text>
</comment>
<dbReference type="PANTHER" id="PTHR11432">
    <property type="entry name" value="NADH DEHYDROGENASE SUBUNIT 1"/>
    <property type="match status" value="1"/>
</dbReference>
<keyword evidence="5" id="KW-0520">NAD</keyword>
<dbReference type="EMBL" id="SKBU01000026">
    <property type="protein sequence ID" value="TCJ15295.1"/>
    <property type="molecule type" value="Genomic_DNA"/>
</dbReference>
<dbReference type="Proteomes" id="UP000295244">
    <property type="component" value="Unassembled WGS sequence"/>
</dbReference>
<dbReference type="InterPro" id="IPR001694">
    <property type="entry name" value="NADH_UbQ_OxRdtase_su1/FPO"/>
</dbReference>
<evidence type="ECO:0000256" key="6">
    <source>
        <dbReference type="SAM" id="Phobius"/>
    </source>
</evidence>
<dbReference type="OrthoDB" id="5185879at2"/>
<comment type="subcellular location">
    <subcellularLocation>
        <location evidence="5">Cell membrane</location>
        <topology evidence="5">Multi-pass membrane protein</topology>
    </subcellularLocation>
    <subcellularLocation>
        <location evidence="1">Membrane</location>
        <topology evidence="1">Multi-pass membrane protein</topology>
    </subcellularLocation>
</comment>
<reference evidence="7 8" key="1">
    <citation type="submission" date="2019-03" db="EMBL/GenBank/DDBJ databases">
        <title>Whole genome sequence of a novel Rubrobacter taiwanensis strain, isolated from Yellowstone National Park.</title>
        <authorList>
            <person name="Freed S."/>
            <person name="Ramaley R.F."/>
            <person name="Kyndt J.A."/>
        </authorList>
    </citation>
    <scope>NUCLEOTIDE SEQUENCE [LARGE SCALE GENOMIC DNA]</scope>
    <source>
        <strain evidence="7 8">Yellowstone</strain>
    </source>
</reference>
<proteinExistence type="inferred from homology"/>
<dbReference type="GO" id="GO:0009060">
    <property type="term" value="P:aerobic respiration"/>
    <property type="evidence" value="ECO:0007669"/>
    <property type="project" value="TreeGrafter"/>
</dbReference>
<feature type="transmembrane region" description="Helical" evidence="6">
    <location>
        <begin position="221"/>
        <end position="241"/>
    </location>
</feature>
<evidence type="ECO:0000256" key="2">
    <source>
        <dbReference type="ARBA" id="ARBA00022692"/>
    </source>
</evidence>